<protein>
    <submittedName>
        <fullName evidence="1">Uncharacterized protein</fullName>
    </submittedName>
</protein>
<dbReference type="EMBL" id="CM002800">
    <property type="protein sequence ID" value="KZN85204.1"/>
    <property type="molecule type" value="Genomic_DNA"/>
</dbReference>
<proteinExistence type="predicted"/>
<sequence length="99" mass="11562">MEMVTALLNDHPKKSLQKDRVTLFAQNGTELYILNAVYTDGYKQHMKGDKRKPFAKQDEFLRIHKYGPYLIHEEKDMEYFTKVALAVVLRASEEEAGRN</sequence>
<name>A0A167QUU0_PENCH</name>
<accession>A0A167QUU0</accession>
<reference evidence="1" key="1">
    <citation type="journal article" date="2014" name="Genome Announc.">
        <title>Complete sequencing and chromosome-scale genome assembly of the industrial progenitor strain P2niaD18 from the penicillin producer Penicillium chrysogenum.</title>
        <authorList>
            <person name="Specht T."/>
            <person name="Dahlmann T.A."/>
            <person name="Zadra I."/>
            <person name="Kurnsteiner H."/>
            <person name="Kuck U."/>
        </authorList>
    </citation>
    <scope>NUCLEOTIDE SEQUENCE [LARGE SCALE GENOMIC DNA]</scope>
    <source>
        <strain evidence="1">P2niaD18</strain>
    </source>
</reference>
<dbReference type="AlphaFoldDB" id="A0A167QUU0"/>
<organism evidence="1">
    <name type="scientific">Penicillium chrysogenum</name>
    <name type="common">Penicillium notatum</name>
    <dbReference type="NCBI Taxonomy" id="5076"/>
    <lineage>
        <taxon>Eukaryota</taxon>
        <taxon>Fungi</taxon>
        <taxon>Dikarya</taxon>
        <taxon>Ascomycota</taxon>
        <taxon>Pezizomycotina</taxon>
        <taxon>Eurotiomycetes</taxon>
        <taxon>Eurotiomycetidae</taxon>
        <taxon>Eurotiales</taxon>
        <taxon>Aspergillaceae</taxon>
        <taxon>Penicillium</taxon>
        <taxon>Penicillium chrysogenum species complex</taxon>
    </lineage>
</organism>
<dbReference type="Proteomes" id="UP000076449">
    <property type="component" value="Chromosome III"/>
</dbReference>
<evidence type="ECO:0000313" key="1">
    <source>
        <dbReference type="EMBL" id="KZN85204.1"/>
    </source>
</evidence>
<gene>
    <name evidence="1" type="ORF">EN45_093760</name>
</gene>